<keyword evidence="9" id="KW-1185">Reference proteome</keyword>
<dbReference type="Proteomes" id="UP000037460">
    <property type="component" value="Unassembled WGS sequence"/>
</dbReference>
<dbReference type="InterPro" id="IPR001715">
    <property type="entry name" value="CH_dom"/>
</dbReference>
<dbReference type="GO" id="GO:0005737">
    <property type="term" value="C:cytoplasm"/>
    <property type="evidence" value="ECO:0007669"/>
    <property type="project" value="UniProtKB-SubCell"/>
</dbReference>
<comment type="caution">
    <text evidence="8">The sequence shown here is derived from an EMBL/GenBank/DDBJ whole genome shotgun (WGS) entry which is preliminary data.</text>
</comment>
<sequence length="3019" mass="325005">MPTYGALVGKHVVVDMTEANFESVAPSVRYTMKVSVKNVSMRGQRVRLIPPKNREFTLVVQNDVELAPGLVMQAELQFYSDVPEDIENEMVVLVGRADSDGEHLTIPVRSTLPAAKLVLDAGIDFGVVLLNSVPTRKLVVTNQGTRDGKIMLGPLALSEMYSIKPPIEATIKPGDSHTYTIELNATEVGKQELIVPVAIKGQMAYFPLPTELALSADVRHQNAELRDVKEAPLAKSELGRLYCGLKTTRKAFILNHGPKPINFAVSKTSGDESGGPPPEEDPSVPCPLVVEPMMGRIPAGGRLELTLAFCPARRSPTAPKGFFASGETEEIVTELTQAYVFEILETGQKLPLRLEGIALAPRVALSQGAFTFGSCDMYDHREAFLTLTNKQELPYNFSFTTPAHFAAKPLEGTVPPMGEMQVCLSFAPHQLGKLVGALQLLGFGGRVGVQTIKLHGECTAPATRPPAGGTDKLPEDFEVEPNVVEQCSFLPRTVNAKWVRPPAWEMSEALQGGKVQTTASSTLTPIHTLTKKRTYRDQMAKQPVLDAIDQMDTGLELPAAALKAQHEHREYYATFLKNQRAQREARNKAQHQAANKMHSDPEAFQFGCDLGLDPYSGIAPFAPPLPQDLSPLFLFHPYTDGETAKSGPPSALFDPFRLTPKKHKSKPESLDEVADCKATLSADELKQITGGPKTVDFGNISVYTQVARNFTVLNELRVNILVAIELGDEIKQCPPQVIPPGGTAGFDLFFSSDEPTQYQRTITYTINGAHAFRFVAKATVEPIEVSFSTEELQFRFADGVLEPSMSASVAITNHGTYPARFRWENPESMPPGRRPAFVPASLTGEIPPEKTLPVEIIFTPYLGCAAEHVLTAIVEGGSSKTLFCKGDVTEAKASLTVKRVEFGVVPAGIVKEKNFLIKNQGQTTAVFTFDNPPPGFSIKPQAGAVRVGQTMEVSVEVLAIPPRGERVLDLAGVLKCDLRCGKPIKLAVHVEARAPDVIVLEDELNFGRVVAGATKWHPLTLKNASIVPALLHLDLTGRQFADLEVKVQLDPVAEAEAEARAAADDRATTIVPDDEQESPLQLISQPSNASPPPTAGTSADETGDGDGEVASPSRPKYNEAAHEERRLYAITVQPQTTLALKLGYTPKAASELLLELPLMPVGLAPEPALRKVVVGEGLKARLKLSTNAIKFGDCILRAAQFPYTKEITITNTDDKPVEWMLDENVIPDESGFSLDCPSGTLQVGESFTITFGFAATTVGIADVVLPLCLDGGNVPYLTPRLMANAVLPRLTFDRPELILPTVPLGHTAKASLYLINEGYDNLQVQYKLPLDDKRAPLTLEFPEGQLVGVSKKKVLITVSFASDKPTSFTANIDLIDTDGNRFSLPVTATSDNSVLTVQPYLDSVKAQGGAGSEVIAREGKAPSLVVPIAPPAPPPDDMSKEAKQKRIALAQACFLPPKRTHEQFAKAASSIARGASIVLAYVSSALMAMPAPPGSGASFPAMLTANKGAVAYELLALVSGKSVPVPEQPADRKNEKALLRHLVQSYDQMIQFLRAHGAMCASLKAEQLLPLDEYLKLVGGGAPLSRKERKAVRDEHAVFHSESWLELLFQAIRTFVLGRVTLKAFRGLPGMAEAAGAISKEVGSSAYRAQAAVDACKAIQDARDKKETNKDKKIVAKKDEAPPVPLPSSLLYSTSELLLLRWLEYHSAVCPELPFGGGNPLDEVGGVLDAFDKELKDGHVFARIIISHCPFLATIKADNPPLTSSGDVEIGTAIDNLYPRPCSPAQAAANLGIVVQALAGIGLRFAASAGMPPLEPSELYAASPREMALFALFLYQHMPHYVPKAVVGFTGGIHQPLARTIELANPAKKPIIYEVRLEGPPAPRQCFKVGAREVRIEGKSTLPFPVNVLSYFIGQHTGRLIFLSKGNGVDTANASTLVFDLLATIDIGLPLENFSTASKLYQPQMLTVKLTNPFDVPAAFKLSFTETRPEIALPKLGGGGGGDKGGKPPAAAPAARSAKIAGIEGSLKGGAASAVDSMTKKLPNSFFCAASTVSVDARGTASMQVQFLPFQLGEYTATVLFSDENVGELSYQLKGTVSLPLPLETLTFASEADSTAGREVQLPFRNPQVEKARQMVLDRSQREKERMGQIWGKEPMLRGPVQLQLAYGSAAFSGQATIELVDNEKRRGGGNKSTAGSVAGSGAATPKGKDSGAPPATASADANKLPLRFVPKEPGQYTSELLLISPLDVRLYDLAGACAAPGVKAALEFVTPARMPLRQELPVINGTQDDWTISAAIKGEGFHGPASVKIPAGQSGSYPLDFTPDWITEATGECILTNQSTGDKYVFTLKGIGEEPLAEGNVVIECAARKPKQVPFTVYNVMGSGEPCTLKIETDLLHVQGPSSVSVPKRAKGSDPTKDGITYMLTVNSQMGGELRGSITFTTPDGRYLWYTVEMHSDPPPCEKHLRISAPLRKVIAVEIPIANPTNTELEFQVIITGEGLLGDDSVRVAGDSEVRYELLFSPLIAGTSTGQISFVNPHAGEFWYELTLTGEPTEPVDLPKLRAAVGASATHEVTVSNPVGEELPLQLRVEGRNPKAFTLQGPKTGPGGAGALLLPPYGELTCTLTYTPSALDEEQSAMLALTHPKLGEWLYRAKGMGHAPSDMPVTRPSAPLGHTTSGSIALRNPFDQPLVIDLALEQSMNAYDDPGATQPFELLARRTSGVTIAPGTSVQFPFSFVARDMSESHAAIVLHGDYKGRHLTWRYPLVGEAISRPLHKPIALHVAARQPLTRELALPLPGLQDTGVDEPFTYELDLDAQSAGLIESSLTLTPLQRTLSGSTLTMAVDWRPLRPVRTSAALVVRKNSGGRWRYDLTFEAGEPAPDDVIYLEAPIHKTAQVQFKLCNAFDDDAAYTAYFSADSASVFSVNPMQGVLPRAGTAGALFTVAYTPAEYGKPVRGTLIILTEEMQWSYEVRGGHPPYEIPRVAHSTIDHVLDPSISMRLGKVPTTNFMKKNMQQQH</sequence>
<comment type="subcellular location">
    <subcellularLocation>
        <location evidence="1">Cell projection</location>
        <location evidence="1">Cilium</location>
    </subcellularLocation>
    <subcellularLocation>
        <location evidence="2">Cytoplasm</location>
    </subcellularLocation>
</comment>
<keyword evidence="4" id="KW-0969">Cilium</keyword>
<keyword evidence="5" id="KW-0966">Cell projection</keyword>
<dbReference type="EMBL" id="JWZX01003090">
    <property type="protein sequence ID" value="KOO24482.1"/>
    <property type="molecule type" value="Genomic_DNA"/>
</dbReference>
<evidence type="ECO:0000256" key="1">
    <source>
        <dbReference type="ARBA" id="ARBA00004138"/>
    </source>
</evidence>
<accession>A0A0M0JDR5</accession>
<evidence type="ECO:0000256" key="6">
    <source>
        <dbReference type="SAM" id="MobiDB-lite"/>
    </source>
</evidence>
<evidence type="ECO:0000256" key="2">
    <source>
        <dbReference type="ARBA" id="ARBA00004496"/>
    </source>
</evidence>
<proteinExistence type="predicted"/>
<evidence type="ECO:0000256" key="5">
    <source>
        <dbReference type="ARBA" id="ARBA00023273"/>
    </source>
</evidence>
<feature type="region of interest" description="Disordered" evidence="6">
    <location>
        <begin position="2183"/>
        <end position="2219"/>
    </location>
</feature>
<gene>
    <name evidence="8" type="ORF">Ctob_000417</name>
</gene>
<dbReference type="PROSITE" id="PS50021">
    <property type="entry name" value="CH"/>
    <property type="match status" value="1"/>
</dbReference>
<feature type="compositionally biased region" description="Basic and acidic residues" evidence="6">
    <location>
        <begin position="1058"/>
        <end position="1067"/>
    </location>
</feature>
<dbReference type="InterPro" id="IPR058952">
    <property type="entry name" value="Ig_CFAP47"/>
</dbReference>
<dbReference type="PANTHER" id="PTHR45912">
    <property type="entry name" value="CILIA- AND FLAGELLA-ASSOCIATED PROTEIN 47"/>
    <property type="match status" value="1"/>
</dbReference>
<evidence type="ECO:0000256" key="3">
    <source>
        <dbReference type="ARBA" id="ARBA00022490"/>
    </source>
</evidence>
<dbReference type="InterPro" id="IPR013783">
    <property type="entry name" value="Ig-like_fold"/>
</dbReference>
<dbReference type="PANTHER" id="PTHR45912:SF3">
    <property type="entry name" value="CILIA- AND FLAGELLA-ASSOCIATED PROTEIN 47"/>
    <property type="match status" value="1"/>
</dbReference>
<dbReference type="OrthoDB" id="10060824at2759"/>
<evidence type="ECO:0000259" key="7">
    <source>
        <dbReference type="PROSITE" id="PS50021"/>
    </source>
</evidence>
<evidence type="ECO:0000313" key="9">
    <source>
        <dbReference type="Proteomes" id="UP000037460"/>
    </source>
</evidence>
<dbReference type="GO" id="GO:0005929">
    <property type="term" value="C:cilium"/>
    <property type="evidence" value="ECO:0007669"/>
    <property type="project" value="UniProtKB-SubCell"/>
</dbReference>
<evidence type="ECO:0000256" key="4">
    <source>
        <dbReference type="ARBA" id="ARBA00023069"/>
    </source>
</evidence>
<evidence type="ECO:0000313" key="8">
    <source>
        <dbReference type="EMBL" id="KOO24482.1"/>
    </source>
</evidence>
<feature type="domain" description="Calponin-homology (CH)" evidence="7">
    <location>
        <begin position="1693"/>
        <end position="1839"/>
    </location>
</feature>
<dbReference type="Gene3D" id="2.60.40.10">
    <property type="entry name" value="Immunoglobulins"/>
    <property type="match status" value="6"/>
</dbReference>
<dbReference type="Pfam" id="PF26579">
    <property type="entry name" value="Ig_CFAP47"/>
    <property type="match status" value="1"/>
</dbReference>
<name>A0A0M0JDR5_9EUKA</name>
<dbReference type="GO" id="GO:0060271">
    <property type="term" value="P:cilium assembly"/>
    <property type="evidence" value="ECO:0007669"/>
    <property type="project" value="TreeGrafter"/>
</dbReference>
<dbReference type="Pfam" id="PF22544">
    <property type="entry name" value="HYDIN_VesB_CFA65-like_Ig"/>
    <property type="match status" value="1"/>
</dbReference>
<organism evidence="8 9">
    <name type="scientific">Chrysochromulina tobinii</name>
    <dbReference type="NCBI Taxonomy" id="1460289"/>
    <lineage>
        <taxon>Eukaryota</taxon>
        <taxon>Haptista</taxon>
        <taxon>Haptophyta</taxon>
        <taxon>Prymnesiophyceae</taxon>
        <taxon>Prymnesiales</taxon>
        <taxon>Chrysochromulinaceae</taxon>
        <taxon>Chrysochromulina</taxon>
    </lineage>
</organism>
<dbReference type="Pfam" id="PF24529">
    <property type="entry name" value="CFAP47"/>
    <property type="match status" value="1"/>
</dbReference>
<feature type="region of interest" description="Disordered" evidence="6">
    <location>
        <begin position="1058"/>
        <end position="1118"/>
    </location>
</feature>
<feature type="compositionally biased region" description="Low complexity" evidence="6">
    <location>
        <begin position="2193"/>
        <end position="2205"/>
    </location>
</feature>
<feature type="region of interest" description="Disordered" evidence="6">
    <location>
        <begin position="1993"/>
        <end position="2013"/>
    </location>
</feature>
<protein>
    <submittedName>
        <fullName evidence="8">Flagellar associated protein</fullName>
    </submittedName>
</protein>
<dbReference type="InterPro" id="IPR056343">
    <property type="entry name" value="CFAP47_dom"/>
</dbReference>
<keyword evidence="8" id="KW-0282">Flagellum</keyword>
<reference evidence="9" key="1">
    <citation type="journal article" date="2015" name="PLoS Genet.">
        <title>Genome Sequence and Transcriptome Analyses of Chrysochromulina tobin: Metabolic Tools for Enhanced Algal Fitness in the Prominent Order Prymnesiales (Haptophyceae).</title>
        <authorList>
            <person name="Hovde B.T."/>
            <person name="Deodato C.R."/>
            <person name="Hunsperger H.M."/>
            <person name="Ryken S.A."/>
            <person name="Yost W."/>
            <person name="Jha R.K."/>
            <person name="Patterson J."/>
            <person name="Monnat R.J. Jr."/>
            <person name="Barlow S.B."/>
            <person name="Starkenburg S.R."/>
            <person name="Cattolico R.A."/>
        </authorList>
    </citation>
    <scope>NUCLEOTIDE SEQUENCE</scope>
    <source>
        <strain evidence="9">CCMP291</strain>
    </source>
</reference>
<keyword evidence="3" id="KW-0963">Cytoplasm</keyword>
<feature type="region of interest" description="Disordered" evidence="6">
    <location>
        <begin position="265"/>
        <end position="284"/>
    </location>
</feature>
<dbReference type="InterPro" id="IPR053879">
    <property type="entry name" value="HYDIN_VesB_CFA65-like_Ig"/>
</dbReference>
<feature type="compositionally biased region" description="Polar residues" evidence="6">
    <location>
        <begin position="1078"/>
        <end position="1088"/>
    </location>
</feature>